<feature type="transmembrane region" description="Helical" evidence="1">
    <location>
        <begin position="211"/>
        <end position="231"/>
    </location>
</feature>
<keyword evidence="1" id="KW-0812">Transmembrane</keyword>
<reference evidence="2" key="1">
    <citation type="submission" date="2021-01" db="EMBL/GenBank/DDBJ databases">
        <authorList>
            <consortium name="Genoscope - CEA"/>
            <person name="William W."/>
        </authorList>
    </citation>
    <scope>NUCLEOTIDE SEQUENCE</scope>
</reference>
<keyword evidence="1" id="KW-1133">Transmembrane helix</keyword>
<sequence length="291" mass="35117">MNSFMIKLEQECHQQQVILLKMSKKIMIYFNHIKIKNQIKLSNNKQFIVKDLKPKRNYSNCINNQKMQCKYKAIQQSPNLDESRISTAENYMQLIKSSNRVYFLRNIIVLGFTQYYWSNCCKMPHFVQWTIKFLGLSFIFSLQKNEGKKQNLKSIHFVQMNGNILYLVLNLKIIVIKLNKIINLFKMIQIYSLLEQKKRLKNKIKIKKIKFYGFQMILLMMTLQIYVRLIFMDKYIRISKKKKECQNQLQNGQDFKYKLKHLSLFLNYLFQCVIKKTLLMKVYLVNVLSFF</sequence>
<evidence type="ECO:0000313" key="3">
    <source>
        <dbReference type="Proteomes" id="UP000692954"/>
    </source>
</evidence>
<organism evidence="2 3">
    <name type="scientific">Paramecium sonneborni</name>
    <dbReference type="NCBI Taxonomy" id="65129"/>
    <lineage>
        <taxon>Eukaryota</taxon>
        <taxon>Sar</taxon>
        <taxon>Alveolata</taxon>
        <taxon>Ciliophora</taxon>
        <taxon>Intramacronucleata</taxon>
        <taxon>Oligohymenophorea</taxon>
        <taxon>Peniculida</taxon>
        <taxon>Parameciidae</taxon>
        <taxon>Paramecium</taxon>
    </lineage>
</organism>
<evidence type="ECO:0000313" key="2">
    <source>
        <dbReference type="EMBL" id="CAD8051376.1"/>
    </source>
</evidence>
<feature type="transmembrane region" description="Helical" evidence="1">
    <location>
        <begin position="101"/>
        <end position="117"/>
    </location>
</feature>
<dbReference type="AlphaFoldDB" id="A0A8S1KEE0"/>
<accession>A0A8S1KEE0</accession>
<gene>
    <name evidence="2" type="ORF">PSON_ATCC_30995.1.T0050543</name>
</gene>
<feature type="transmembrane region" description="Helical" evidence="1">
    <location>
        <begin position="164"/>
        <end position="191"/>
    </location>
</feature>
<name>A0A8S1KEE0_9CILI</name>
<protein>
    <recommendedName>
        <fullName evidence="4">Transmembrane protein</fullName>
    </recommendedName>
</protein>
<evidence type="ECO:0008006" key="4">
    <source>
        <dbReference type="Google" id="ProtNLM"/>
    </source>
</evidence>
<dbReference type="EMBL" id="CAJJDN010000005">
    <property type="protein sequence ID" value="CAD8051376.1"/>
    <property type="molecule type" value="Genomic_DNA"/>
</dbReference>
<keyword evidence="1" id="KW-0472">Membrane</keyword>
<keyword evidence="3" id="KW-1185">Reference proteome</keyword>
<evidence type="ECO:0000256" key="1">
    <source>
        <dbReference type="SAM" id="Phobius"/>
    </source>
</evidence>
<proteinExistence type="predicted"/>
<comment type="caution">
    <text evidence="2">The sequence shown here is derived from an EMBL/GenBank/DDBJ whole genome shotgun (WGS) entry which is preliminary data.</text>
</comment>
<dbReference type="Proteomes" id="UP000692954">
    <property type="component" value="Unassembled WGS sequence"/>
</dbReference>